<dbReference type="SUPFAM" id="SSF46626">
    <property type="entry name" value="Cytochrome c"/>
    <property type="match status" value="1"/>
</dbReference>
<organism evidence="8 9">
    <name type="scientific">Spongiibacter nanhainus</name>
    <dbReference type="NCBI Taxonomy" id="2794344"/>
    <lineage>
        <taxon>Bacteria</taxon>
        <taxon>Pseudomonadati</taxon>
        <taxon>Pseudomonadota</taxon>
        <taxon>Gammaproteobacteria</taxon>
        <taxon>Cellvibrionales</taxon>
        <taxon>Spongiibacteraceae</taxon>
        <taxon>Spongiibacter</taxon>
    </lineage>
</organism>
<reference evidence="8 9" key="1">
    <citation type="submission" date="2020-12" db="EMBL/GenBank/DDBJ databases">
        <authorList>
            <person name="Shan Y."/>
        </authorList>
    </citation>
    <scope>NUCLEOTIDE SEQUENCE [LARGE SCALE GENOMIC DNA]</scope>
    <source>
        <strain evidence="9">csc3.9</strain>
    </source>
</reference>
<accession>A0A7T4URI3</accession>
<evidence type="ECO:0000313" key="9">
    <source>
        <dbReference type="Proteomes" id="UP000596063"/>
    </source>
</evidence>
<dbReference type="Proteomes" id="UP000596063">
    <property type="component" value="Chromosome"/>
</dbReference>
<evidence type="ECO:0000256" key="4">
    <source>
        <dbReference type="PROSITE-ProRule" id="PRU00433"/>
    </source>
</evidence>
<sequence>MGQIKALSLVCFVTVIAACGGGGGGVQGGSNNASNDGAQGSAEPSRGASFSSDEEFFAARMAPRMDFCRTCHIPDGVADTDEGKRFMLSTSSSGDYANTHAAWKALGEGVESNLLIVENSDNSEPHSGGKNWPVGSDAYKDMVTLLSCWDDPASCLLESSGSDNVEELPLLGSSRARHRWSTFCEGQPDSAILPVDPRTLIQPGINEGKAVFYNAWYEDCHVNQPDSMQAPKTCGEYRSQRDAGKHWFTDGGPTMVGEGIDAESYNQRWQAWGLSERPENFDEMYRLRYGANAAPYHNPYPLPGEDPNATNGGSGQLPQGFRQRRDEDGNWTGVIGENGCFMCHGGQIGDPDNGETLGVQMENIGPGNNNTDLNMQVMDGVIGAVPIPGLAAGLEEIGVGINLGLLGMSQRGQNNAVGGFELLFMITDYDTVDINPNPAKLALNSAEPHPTVEQQDTPSWWNYSHRSRKFFDAGVSIDATRIVMAAGSSALGDGAAYTANADAHARNASTFITSLESPAYPGDIDTQLAEEGAILFHAKDLWAEEANSDKPRPLGGNGSCASCHGAYSPRFVNDPNYLETPALEGVAGHISPLDVIGTDRARSDELSPYLRDAYSTTWWAFPEGQPGWVDPEDKNALQEQIDDGLPADQRVEGACGWERGVIGYQAPPLYGVWATAPYFHNGSVPTVEQVLNSSERPAIWRRPIKTIGPVEGFDLSIERAYDHKRLGWKHDVLECSDMPGSMLMNCNPVDPEQPSITQIIEGFLNETINWSSIVGVPDLAPGGIDKRLIFDTRKVGNGNQGHDFSDALTERERLAVIEYLKTL</sequence>
<evidence type="ECO:0000313" key="8">
    <source>
        <dbReference type="EMBL" id="QQD19761.1"/>
    </source>
</evidence>
<dbReference type="RefSeq" id="WP_198571245.1">
    <property type="nucleotide sequence ID" value="NZ_CP066167.1"/>
</dbReference>
<dbReference type="PROSITE" id="PS51257">
    <property type="entry name" value="PROKAR_LIPOPROTEIN"/>
    <property type="match status" value="1"/>
</dbReference>
<feature type="region of interest" description="Disordered" evidence="5">
    <location>
        <begin position="30"/>
        <end position="49"/>
    </location>
</feature>
<evidence type="ECO:0000256" key="2">
    <source>
        <dbReference type="ARBA" id="ARBA00022723"/>
    </source>
</evidence>
<evidence type="ECO:0000259" key="7">
    <source>
        <dbReference type="PROSITE" id="PS51007"/>
    </source>
</evidence>
<dbReference type="PANTHER" id="PTHR30600:SF9">
    <property type="entry name" value="BLR7738 PROTEIN"/>
    <property type="match status" value="1"/>
</dbReference>
<dbReference type="KEGG" id="snan:I6N98_07935"/>
<evidence type="ECO:0000256" key="6">
    <source>
        <dbReference type="SAM" id="SignalP"/>
    </source>
</evidence>
<dbReference type="Pfam" id="PF21419">
    <property type="entry name" value="RoxA-like_Cyt-c"/>
    <property type="match status" value="1"/>
</dbReference>
<protein>
    <recommendedName>
        <fullName evidence="7">Cytochrome c domain-containing protein</fullName>
    </recommendedName>
</protein>
<dbReference type="AlphaFoldDB" id="A0A7T4URI3"/>
<dbReference type="InterPro" id="IPR009056">
    <property type="entry name" value="Cyt_c-like_dom"/>
</dbReference>
<feature type="domain" description="Cytochrome c" evidence="7">
    <location>
        <begin position="527"/>
        <end position="823"/>
    </location>
</feature>
<keyword evidence="3 4" id="KW-0408">Iron</keyword>
<keyword evidence="1 4" id="KW-0349">Heme</keyword>
<dbReference type="PROSITE" id="PS51007">
    <property type="entry name" value="CYTC"/>
    <property type="match status" value="1"/>
</dbReference>
<evidence type="ECO:0000256" key="5">
    <source>
        <dbReference type="SAM" id="MobiDB-lite"/>
    </source>
</evidence>
<proteinExistence type="predicted"/>
<keyword evidence="9" id="KW-1185">Reference proteome</keyword>
<dbReference type="GO" id="GO:0009055">
    <property type="term" value="F:electron transfer activity"/>
    <property type="evidence" value="ECO:0007669"/>
    <property type="project" value="InterPro"/>
</dbReference>
<dbReference type="PANTHER" id="PTHR30600">
    <property type="entry name" value="CYTOCHROME C PEROXIDASE-RELATED"/>
    <property type="match status" value="1"/>
</dbReference>
<keyword evidence="6" id="KW-0732">Signal</keyword>
<dbReference type="GO" id="GO:0046872">
    <property type="term" value="F:metal ion binding"/>
    <property type="evidence" value="ECO:0007669"/>
    <property type="project" value="UniProtKB-KW"/>
</dbReference>
<dbReference type="GO" id="GO:0020037">
    <property type="term" value="F:heme binding"/>
    <property type="evidence" value="ECO:0007669"/>
    <property type="project" value="InterPro"/>
</dbReference>
<dbReference type="EMBL" id="CP066167">
    <property type="protein sequence ID" value="QQD19761.1"/>
    <property type="molecule type" value="Genomic_DNA"/>
</dbReference>
<dbReference type="GO" id="GO:0004130">
    <property type="term" value="F:cytochrome-c peroxidase activity"/>
    <property type="evidence" value="ECO:0007669"/>
    <property type="project" value="TreeGrafter"/>
</dbReference>
<evidence type="ECO:0000256" key="3">
    <source>
        <dbReference type="ARBA" id="ARBA00023004"/>
    </source>
</evidence>
<dbReference type="Gene3D" id="1.10.760.10">
    <property type="entry name" value="Cytochrome c-like domain"/>
    <property type="match status" value="1"/>
</dbReference>
<name>A0A7T4URI3_9GAMM</name>
<feature type="chain" id="PRO_5032500949" description="Cytochrome c domain-containing protein" evidence="6">
    <location>
        <begin position="18"/>
        <end position="823"/>
    </location>
</feature>
<feature type="signal peptide" evidence="6">
    <location>
        <begin position="1"/>
        <end position="17"/>
    </location>
</feature>
<gene>
    <name evidence="8" type="ORF">I6N98_07935</name>
</gene>
<keyword evidence="2 4" id="KW-0479">Metal-binding</keyword>
<evidence type="ECO:0000256" key="1">
    <source>
        <dbReference type="ARBA" id="ARBA00022617"/>
    </source>
</evidence>
<dbReference type="InterPro" id="IPR036909">
    <property type="entry name" value="Cyt_c-like_dom_sf"/>
</dbReference>
<dbReference type="InterPro" id="IPR051395">
    <property type="entry name" value="Cytochrome_c_Peroxidase/MauG"/>
</dbReference>